<dbReference type="Proteomes" id="UP001148838">
    <property type="component" value="Unassembled WGS sequence"/>
</dbReference>
<evidence type="ECO:0000313" key="2">
    <source>
        <dbReference type="EMBL" id="KAJ4442199.1"/>
    </source>
</evidence>
<dbReference type="EMBL" id="JAJSOF020000015">
    <property type="protein sequence ID" value="KAJ4442199.1"/>
    <property type="molecule type" value="Genomic_DNA"/>
</dbReference>
<reference evidence="2 3" key="1">
    <citation type="journal article" date="2022" name="Allergy">
        <title>Genome assembly and annotation of Periplaneta americana reveal a comprehensive cockroach allergen profile.</title>
        <authorList>
            <person name="Wang L."/>
            <person name="Xiong Q."/>
            <person name="Saelim N."/>
            <person name="Wang L."/>
            <person name="Nong W."/>
            <person name="Wan A.T."/>
            <person name="Shi M."/>
            <person name="Liu X."/>
            <person name="Cao Q."/>
            <person name="Hui J.H.L."/>
            <person name="Sookrung N."/>
            <person name="Leung T.F."/>
            <person name="Tungtrongchitr A."/>
            <person name="Tsui S.K.W."/>
        </authorList>
    </citation>
    <scope>NUCLEOTIDE SEQUENCE [LARGE SCALE GENOMIC DNA]</scope>
    <source>
        <strain evidence="2">PWHHKU_190912</strain>
    </source>
</reference>
<evidence type="ECO:0000313" key="3">
    <source>
        <dbReference type="Proteomes" id="UP001148838"/>
    </source>
</evidence>
<proteinExistence type="predicted"/>
<sequence>MRYKSGPGAGRCERQPQLAQHRPLPAGDQLRDSGHPDGHLPAGLRGRDAVLERTPDEAGEYLQGDLMPRRMPPVWISHTHFVFQTDDGALAFLDTNNDSVSLLVTNHTLYHRTTVVEVVAICVSCSLKTRTWRQSKQMTNVRRCMFGNRAKYWQLQRLIDTSIFKCFLQRQLDVKGYQCSSDLRYILFRHNVKSTSTYGKLYLRHKPRTLEELRVQIEHACNDIPLATIQLVFRQSFTAHYTVYDVTNECFIVRLNAASLDGSGSELAARPVGFYFPPMR</sequence>
<organism evidence="2 3">
    <name type="scientific">Periplaneta americana</name>
    <name type="common">American cockroach</name>
    <name type="synonym">Blatta americana</name>
    <dbReference type="NCBI Taxonomy" id="6978"/>
    <lineage>
        <taxon>Eukaryota</taxon>
        <taxon>Metazoa</taxon>
        <taxon>Ecdysozoa</taxon>
        <taxon>Arthropoda</taxon>
        <taxon>Hexapoda</taxon>
        <taxon>Insecta</taxon>
        <taxon>Pterygota</taxon>
        <taxon>Neoptera</taxon>
        <taxon>Polyneoptera</taxon>
        <taxon>Dictyoptera</taxon>
        <taxon>Blattodea</taxon>
        <taxon>Blattoidea</taxon>
        <taxon>Blattidae</taxon>
        <taxon>Blattinae</taxon>
        <taxon>Periplaneta</taxon>
    </lineage>
</organism>
<feature type="compositionally biased region" description="Basic and acidic residues" evidence="1">
    <location>
        <begin position="29"/>
        <end position="38"/>
    </location>
</feature>
<accession>A0ABQ8T6S9</accession>
<dbReference type="Gene3D" id="2.140.10.30">
    <property type="entry name" value="Dipeptidylpeptidase IV, N-terminal domain"/>
    <property type="match status" value="1"/>
</dbReference>
<protein>
    <submittedName>
        <fullName evidence="2">Uncharacterized protein</fullName>
    </submittedName>
</protein>
<name>A0ABQ8T6S9_PERAM</name>
<comment type="caution">
    <text evidence="2">The sequence shown here is derived from an EMBL/GenBank/DDBJ whole genome shotgun (WGS) entry which is preliminary data.</text>
</comment>
<gene>
    <name evidence="2" type="ORF">ANN_12065</name>
</gene>
<evidence type="ECO:0000256" key="1">
    <source>
        <dbReference type="SAM" id="MobiDB-lite"/>
    </source>
</evidence>
<keyword evidence="3" id="KW-1185">Reference proteome</keyword>
<feature type="region of interest" description="Disordered" evidence="1">
    <location>
        <begin position="1"/>
        <end position="47"/>
    </location>
</feature>